<dbReference type="Proteomes" id="UP001489004">
    <property type="component" value="Unassembled WGS sequence"/>
</dbReference>
<dbReference type="EMBL" id="JALJOR010000003">
    <property type="protein sequence ID" value="KAK9820589.1"/>
    <property type="molecule type" value="Genomic_DNA"/>
</dbReference>
<evidence type="ECO:0000313" key="2">
    <source>
        <dbReference type="Proteomes" id="UP001489004"/>
    </source>
</evidence>
<gene>
    <name evidence="1" type="ORF">WJX72_012007</name>
</gene>
<accession>A0AAW1QGQ1</accession>
<reference evidence="1 2" key="1">
    <citation type="journal article" date="2024" name="Nat. Commun.">
        <title>Phylogenomics reveals the evolutionary origins of lichenization in chlorophyte algae.</title>
        <authorList>
            <person name="Puginier C."/>
            <person name="Libourel C."/>
            <person name="Otte J."/>
            <person name="Skaloud P."/>
            <person name="Haon M."/>
            <person name="Grisel S."/>
            <person name="Petersen M."/>
            <person name="Berrin J.G."/>
            <person name="Delaux P.M."/>
            <person name="Dal Grande F."/>
            <person name="Keller J."/>
        </authorList>
    </citation>
    <scope>NUCLEOTIDE SEQUENCE [LARGE SCALE GENOMIC DNA]</scope>
    <source>
        <strain evidence="1 2">SAG 2043</strain>
    </source>
</reference>
<keyword evidence="2" id="KW-1185">Reference proteome</keyword>
<name>A0AAW1QGQ1_9CHLO</name>
<evidence type="ECO:0000313" key="1">
    <source>
        <dbReference type="EMBL" id="KAK9820589.1"/>
    </source>
</evidence>
<organism evidence="1 2">
    <name type="scientific">[Myrmecia] bisecta</name>
    <dbReference type="NCBI Taxonomy" id="41462"/>
    <lineage>
        <taxon>Eukaryota</taxon>
        <taxon>Viridiplantae</taxon>
        <taxon>Chlorophyta</taxon>
        <taxon>core chlorophytes</taxon>
        <taxon>Trebouxiophyceae</taxon>
        <taxon>Trebouxiales</taxon>
        <taxon>Trebouxiaceae</taxon>
        <taxon>Myrmecia</taxon>
    </lineage>
</organism>
<dbReference type="AlphaFoldDB" id="A0AAW1QGQ1"/>
<comment type="caution">
    <text evidence="1">The sequence shown here is derived from an EMBL/GenBank/DDBJ whole genome shotgun (WGS) entry which is preliminary data.</text>
</comment>
<proteinExistence type="predicted"/>
<sequence>MLVIAGSEAELTAHGYPSRHRLRICVPRLLILPCVNLCYHWLFEIFDTKGHLRIRRKDLQLWREFRDPECFYIGFSSERLVAVFRYLAGAGRHMSFTDMSHPRIAYNLDTAEAKEWQMTCRFHDLLAPLGIGMTAPAVSHQAHDVELTGLERKVTVQLKSPPKGKADTGQSDNPFLNVPLYREIRKLKTAYDTRDWDLGVISYAAEGRDSTFLIMNSSVAHSRGLLSGEHGPGNPNTWNFYPRGPASNDINWGTAWCWAMDLRDPKWRHPGVLKQELLNRAGKGSGRPDLLTCCLGDSSRSCVVEDELKWHRGRKQGQWIFASWAK</sequence>
<evidence type="ECO:0008006" key="3">
    <source>
        <dbReference type="Google" id="ProtNLM"/>
    </source>
</evidence>
<protein>
    <recommendedName>
        <fullName evidence="3">Ubiquitin-like protease family profile domain-containing protein</fullName>
    </recommendedName>
</protein>